<dbReference type="VEuPathDB" id="VectorBase:AFUN2_005874"/>
<dbReference type="EnsemblMetazoa" id="AFUN019837-RA">
    <property type="protein sequence ID" value="AFUN019837-PA"/>
    <property type="gene ID" value="AFUN019837"/>
</dbReference>
<dbReference type="Pfam" id="PF15957">
    <property type="entry name" value="Comm"/>
    <property type="match status" value="1"/>
</dbReference>
<dbReference type="KEGG" id="afun:125768063"/>
<organism evidence="3">
    <name type="scientific">Anopheles funestus</name>
    <name type="common">African malaria mosquito</name>
    <dbReference type="NCBI Taxonomy" id="62324"/>
    <lineage>
        <taxon>Eukaryota</taxon>
        <taxon>Metazoa</taxon>
        <taxon>Ecdysozoa</taxon>
        <taxon>Arthropoda</taxon>
        <taxon>Hexapoda</taxon>
        <taxon>Insecta</taxon>
        <taxon>Pterygota</taxon>
        <taxon>Neoptera</taxon>
        <taxon>Endopterygota</taxon>
        <taxon>Diptera</taxon>
        <taxon>Nematocera</taxon>
        <taxon>Culicoidea</taxon>
        <taxon>Culicidae</taxon>
        <taxon>Anophelinae</taxon>
        <taxon>Anopheles</taxon>
    </lineage>
</organism>
<dbReference type="AlphaFoldDB" id="A0A4Y0BH74"/>
<keyword evidence="2" id="KW-0812">Transmembrane</keyword>
<reference evidence="3" key="1">
    <citation type="submission" date="2020-05" db="UniProtKB">
        <authorList>
            <consortium name="EnsemblMetazoa"/>
        </authorList>
    </citation>
    <scope>IDENTIFICATION</scope>
    <source>
        <strain evidence="3">FUMOZ</strain>
    </source>
</reference>
<accession>A0A4Y0BH74</accession>
<dbReference type="InterPro" id="IPR031878">
    <property type="entry name" value="Commissureless"/>
</dbReference>
<dbReference type="STRING" id="62324.A0A4Y0BH74"/>
<proteinExistence type="predicted"/>
<dbReference type="GO" id="GO:0007411">
    <property type="term" value="P:axon guidance"/>
    <property type="evidence" value="ECO:0007669"/>
    <property type="project" value="InterPro"/>
</dbReference>
<dbReference type="GeneID" id="125768063"/>
<keyword evidence="2" id="KW-0472">Membrane</keyword>
<dbReference type="RefSeq" id="XP_049291201.1">
    <property type="nucleotide sequence ID" value="XM_049435244.1"/>
</dbReference>
<feature type="compositionally biased region" description="Polar residues" evidence="1">
    <location>
        <begin position="269"/>
        <end position="279"/>
    </location>
</feature>
<name>A0A4Y0BH74_ANOFN</name>
<feature type="region of interest" description="Disordered" evidence="1">
    <location>
        <begin position="264"/>
        <end position="301"/>
    </location>
</feature>
<keyword evidence="2" id="KW-1133">Transmembrane helix</keyword>
<feature type="compositionally biased region" description="Polar residues" evidence="1">
    <location>
        <begin position="292"/>
        <end position="301"/>
    </location>
</feature>
<evidence type="ECO:0008006" key="4">
    <source>
        <dbReference type="Google" id="ProtNLM"/>
    </source>
</evidence>
<evidence type="ECO:0000256" key="2">
    <source>
        <dbReference type="SAM" id="Phobius"/>
    </source>
</evidence>
<feature type="transmembrane region" description="Helical" evidence="2">
    <location>
        <begin position="130"/>
        <end position="153"/>
    </location>
</feature>
<sequence length="348" mass="38056">MIENFESKITFEIPTNLDFDKLIRGNNYTLFWQNLHQQHQNAASGAAARLAATGAVGSGTFGGMADGGSFGGFGSSGSSLFGGIDYSNGSSDYGLLNSLQSFANRGRDGLGGAGTDQMLDPTYERFIGDVWVGIVLTLMILSSIFCMCSCFLYHKFRQWQRNVLTARSQTLSSMDIETPPPYDAESLPSYTIVSGLPSYQDAIEQLKQKQMKYYEPVKVHRPSVMKLFESQDLLGATTPSSTPNPAKLEEIRYNFVRPLAVQEQPLPEPTTSTGHQSGSLDHPMPPPPPYKSQISTISNASSTHGVSSMVVELPAQHGIPITTIRLPQKKLDVCRYTIEHERMAGGRS</sequence>
<evidence type="ECO:0000256" key="1">
    <source>
        <dbReference type="SAM" id="MobiDB-lite"/>
    </source>
</evidence>
<dbReference type="VEuPathDB" id="VectorBase:AFUN019837"/>
<protein>
    <recommendedName>
        <fullName evidence="4">Protein commissureless</fullName>
    </recommendedName>
</protein>
<evidence type="ECO:0000313" key="3">
    <source>
        <dbReference type="EnsemblMetazoa" id="AFUN019837-PA"/>
    </source>
</evidence>
<dbReference type="OrthoDB" id="7858380at2759"/>